<feature type="region of interest" description="Disordered" evidence="2">
    <location>
        <begin position="935"/>
        <end position="1009"/>
    </location>
</feature>
<dbReference type="KEGG" id="tad:TRIADDRAFT_61428"/>
<organism evidence="3 4">
    <name type="scientific">Trichoplax adhaerens</name>
    <name type="common">Trichoplax reptans</name>
    <dbReference type="NCBI Taxonomy" id="10228"/>
    <lineage>
        <taxon>Eukaryota</taxon>
        <taxon>Metazoa</taxon>
        <taxon>Placozoa</taxon>
        <taxon>Uniplacotomia</taxon>
        <taxon>Trichoplacea</taxon>
        <taxon>Trichoplacidae</taxon>
        <taxon>Trichoplax</taxon>
    </lineage>
</organism>
<feature type="compositionally biased region" description="Polar residues" evidence="2">
    <location>
        <begin position="712"/>
        <end position="737"/>
    </location>
</feature>
<feature type="region of interest" description="Disordered" evidence="2">
    <location>
        <begin position="87"/>
        <end position="375"/>
    </location>
</feature>
<feature type="compositionally biased region" description="Low complexity" evidence="2">
    <location>
        <begin position="96"/>
        <end position="108"/>
    </location>
</feature>
<keyword evidence="4" id="KW-1185">Reference proteome</keyword>
<feature type="region of interest" description="Disordered" evidence="2">
    <location>
        <begin position="1049"/>
        <end position="1073"/>
    </location>
</feature>
<feature type="region of interest" description="Disordered" evidence="2">
    <location>
        <begin position="558"/>
        <end position="594"/>
    </location>
</feature>
<feature type="region of interest" description="Disordered" evidence="2">
    <location>
        <begin position="1094"/>
        <end position="1120"/>
    </location>
</feature>
<reference evidence="3 4" key="1">
    <citation type="journal article" date="2008" name="Nature">
        <title>The Trichoplax genome and the nature of placozoans.</title>
        <authorList>
            <person name="Srivastava M."/>
            <person name="Begovic E."/>
            <person name="Chapman J."/>
            <person name="Putnam N.H."/>
            <person name="Hellsten U."/>
            <person name="Kawashima T."/>
            <person name="Kuo A."/>
            <person name="Mitros T."/>
            <person name="Salamov A."/>
            <person name="Carpenter M.L."/>
            <person name="Signorovitch A.Y."/>
            <person name="Moreno M.A."/>
            <person name="Kamm K."/>
            <person name="Grimwood J."/>
            <person name="Schmutz J."/>
            <person name="Shapiro H."/>
            <person name="Grigoriev I.V."/>
            <person name="Buss L.W."/>
            <person name="Schierwater B."/>
            <person name="Dellaporta S.L."/>
            <person name="Rokhsar D.S."/>
        </authorList>
    </citation>
    <scope>NUCLEOTIDE SEQUENCE [LARGE SCALE GENOMIC DNA]</scope>
    <source>
        <strain evidence="3 4">Grell-BS-1999</strain>
    </source>
</reference>
<feature type="region of interest" description="Disordered" evidence="2">
    <location>
        <begin position="675"/>
        <end position="767"/>
    </location>
</feature>
<feature type="compositionally biased region" description="Low complexity" evidence="2">
    <location>
        <begin position="1063"/>
        <end position="1073"/>
    </location>
</feature>
<evidence type="ECO:0000256" key="1">
    <source>
        <dbReference type="SAM" id="Coils"/>
    </source>
</evidence>
<dbReference type="EMBL" id="DS985263">
    <property type="protein sequence ID" value="EDV20014.1"/>
    <property type="molecule type" value="Genomic_DNA"/>
</dbReference>
<dbReference type="RefSeq" id="XP_002117398.1">
    <property type="nucleotide sequence ID" value="XM_002117362.1"/>
</dbReference>
<feature type="compositionally biased region" description="Polar residues" evidence="2">
    <location>
        <begin position="160"/>
        <end position="184"/>
    </location>
</feature>
<feature type="compositionally biased region" description="Polar residues" evidence="2">
    <location>
        <begin position="862"/>
        <end position="876"/>
    </location>
</feature>
<feature type="compositionally biased region" description="Low complexity" evidence="2">
    <location>
        <begin position="878"/>
        <end position="893"/>
    </location>
</feature>
<feature type="compositionally biased region" description="Basic and acidic residues" evidence="2">
    <location>
        <begin position="148"/>
        <end position="159"/>
    </location>
</feature>
<dbReference type="CTD" id="6758611"/>
<feature type="compositionally biased region" description="Basic and acidic residues" evidence="2">
    <location>
        <begin position="315"/>
        <end position="328"/>
    </location>
</feature>
<feature type="compositionally biased region" description="Polar residues" evidence="2">
    <location>
        <begin position="231"/>
        <end position="255"/>
    </location>
</feature>
<evidence type="ECO:0000313" key="4">
    <source>
        <dbReference type="Proteomes" id="UP000009022"/>
    </source>
</evidence>
<protein>
    <submittedName>
        <fullName evidence="3">Uncharacterized protein</fullName>
    </submittedName>
</protein>
<feature type="compositionally biased region" description="Low complexity" evidence="2">
    <location>
        <begin position="120"/>
        <end position="137"/>
    </location>
</feature>
<feature type="region of interest" description="Disordered" evidence="2">
    <location>
        <begin position="841"/>
        <end position="917"/>
    </location>
</feature>
<feature type="compositionally biased region" description="Polar residues" evidence="2">
    <location>
        <begin position="566"/>
        <end position="575"/>
    </location>
</feature>
<feature type="compositionally biased region" description="Basic and acidic residues" evidence="2">
    <location>
        <begin position="256"/>
        <end position="281"/>
    </location>
</feature>
<evidence type="ECO:0000256" key="2">
    <source>
        <dbReference type="SAM" id="MobiDB-lite"/>
    </source>
</evidence>
<feature type="compositionally biased region" description="Polar residues" evidence="2">
    <location>
        <begin position="295"/>
        <end position="311"/>
    </location>
</feature>
<name>B3SAY7_TRIAD</name>
<dbReference type="Proteomes" id="UP000009022">
    <property type="component" value="Unassembled WGS sequence"/>
</dbReference>
<feature type="coiled-coil region" evidence="1">
    <location>
        <begin position="483"/>
        <end position="514"/>
    </location>
</feature>
<dbReference type="InParanoid" id="B3SAY7"/>
<keyword evidence="1" id="KW-0175">Coiled coil</keyword>
<feature type="compositionally biased region" description="Basic and acidic residues" evidence="2">
    <location>
        <begin position="435"/>
        <end position="444"/>
    </location>
</feature>
<dbReference type="AlphaFoldDB" id="B3SAY7"/>
<dbReference type="HOGENOM" id="CLU_274567_0_0_1"/>
<feature type="compositionally biased region" description="Polar residues" evidence="2">
    <location>
        <begin position="951"/>
        <end position="995"/>
    </location>
</feature>
<evidence type="ECO:0000313" key="3">
    <source>
        <dbReference type="EMBL" id="EDV20014.1"/>
    </source>
</evidence>
<feature type="compositionally biased region" description="Polar residues" evidence="2">
    <location>
        <begin position="1049"/>
        <end position="1062"/>
    </location>
</feature>
<feature type="region of interest" description="Disordered" evidence="2">
    <location>
        <begin position="420"/>
        <end position="448"/>
    </location>
</feature>
<proteinExistence type="predicted"/>
<sequence length="1167" mass="128672">MATKQRVHMSSQFPKNKVIYSHSKNQRVVFSRQVPAPFTLSSEINRRSALSTISGFGKNRPVKKGKNSMQGFSNIIANFGSQSKGNFVQSYGSQRPTTKNKPSTTKSSVALVPPLRRFMTAVSSAHSTKTTKSAIKSGHASSKSNASRQDRYSTGKDSNRNTTAVSRGTDGMKSNQSSRYSQVRPSKKSNDATGIPMYSKLQSRVHDSRRPRLQPIAETIKQKPHSRRTTSEITRVYSLSTPFNGPTAMKSNNGHLSERHSRPDNDRYDANKSVKKEDKPKQPIPTLKSRLPKSVFSSMVVGSNKFGQSNPDDNDANKLESQPKKDNKFSQNAKKSSKPLPSFAKNRRACGAASDSDLSKTNKKPTKPSKPKYKSDLHLNFLPINLSYYKDYGVTEPKSLGMKKWASDEKIRKSPYKLNLKVNPESTSNGGKIPSPRDERRKLSSENQNLAISPANQELIKGLNRIYGKSVKQNLLRGKIAEKVRHAQEEQKLREKIQSKNERRLSNIKKKEREEDIRNIKEKHNKDLQKRYANTHMSMKALSIAVIAGMKLKQGWMPRVDDSKKSQPLYTTTSIKKPKSDQDKASSVASSRNSIALPAEEGHKFLPALDVKHETQQPLSYNLSNRNSPKSMFNLRAEDDESILPRLKTPPDFSKSLDTLQREIELPKTPDFLDRQTLHLDDDDDDQIAKSDNDKHVKFSDMDDNPVVGTTAGYSNPQSPILSGSSRGNSPIPNNSVVLPKISSRDNSPHGPRSSAPSDEGRKLSSNGDDAIAKRLAALRKGSKIGSGESSHDLLSSQNGLEQRLKDNKLIDDDADADSSKGSLTEVPDIIQQKLKELKLKNRLDNPGDNSSDIDQGDSRRNSSVYSLGSLRTNQRPGALGSASSGYASEGISHLPSTATDPIRVLPTLGNDSDKINNVSGAVKSSLQSRLARLRSNLDKNRAGRPYKPLSRNSSLKQLALANSSAQQDSTATPTSFRAESQVDQVQSGIANSNNNDDDHGDTSNSPISSFDLLQKLKSNADNHSAGSRRSSLFDTDGGVQKKLEILKNNLNDTPGYNNYKPSSGSRIGSRRTSLFDEEEDVAKRLNDLRSSLNDDKGLFQSSSRPYTGSNIGSRRASLFDNGGDIQNQLDSLRDNASSNQGLYNSQSQDLLQQKLAELRSTAAVEG</sequence>
<gene>
    <name evidence="3" type="ORF">TRIADDRAFT_61428</name>
</gene>
<feature type="compositionally biased region" description="Polar residues" evidence="2">
    <location>
        <begin position="1100"/>
        <end position="1113"/>
    </location>
</feature>
<dbReference type="GeneID" id="6758611"/>
<feature type="compositionally biased region" description="Basic residues" evidence="2">
    <location>
        <begin position="361"/>
        <end position="372"/>
    </location>
</feature>
<accession>B3SAY7</accession>
<feature type="compositionally biased region" description="Polar residues" evidence="2">
    <location>
        <begin position="585"/>
        <end position="594"/>
    </location>
</feature>
<feature type="compositionally biased region" description="Basic and acidic residues" evidence="2">
    <location>
        <begin position="687"/>
        <end position="701"/>
    </location>
</feature>